<dbReference type="SMART" id="SM00271">
    <property type="entry name" value="DnaJ"/>
    <property type="match status" value="1"/>
</dbReference>
<protein>
    <recommendedName>
        <fullName evidence="2">J domain-containing protein</fullName>
    </recommendedName>
</protein>
<reference evidence="4" key="1">
    <citation type="journal article" date="2013" name="Science">
        <title>The Amborella genome and the evolution of flowering plants.</title>
        <authorList>
            <consortium name="Amborella Genome Project"/>
        </authorList>
    </citation>
    <scope>NUCLEOTIDE SEQUENCE [LARGE SCALE GENOMIC DNA]</scope>
</reference>
<evidence type="ECO:0000256" key="1">
    <source>
        <dbReference type="SAM" id="MobiDB-lite"/>
    </source>
</evidence>
<dbReference type="PANTHER" id="PTHR44743:SF10">
    <property type="entry name" value="J DOMAIN-CONTAINING PROTEIN"/>
    <property type="match status" value="1"/>
</dbReference>
<dbReference type="Proteomes" id="UP000017836">
    <property type="component" value="Unassembled WGS sequence"/>
</dbReference>
<evidence type="ECO:0000313" key="4">
    <source>
        <dbReference type="Proteomes" id="UP000017836"/>
    </source>
</evidence>
<evidence type="ECO:0000313" key="3">
    <source>
        <dbReference type="EMBL" id="ERN02150.1"/>
    </source>
</evidence>
<dbReference type="Gramene" id="ERN02150">
    <property type="protein sequence ID" value="ERN02150"/>
    <property type="gene ID" value="AMTR_s00045p00184740"/>
</dbReference>
<dbReference type="Pfam" id="PF00226">
    <property type="entry name" value="DnaJ"/>
    <property type="match status" value="1"/>
</dbReference>
<dbReference type="PANTHER" id="PTHR44743">
    <property type="entry name" value="PUTATIVE, EXPRESSED-RELATED"/>
    <property type="match status" value="1"/>
</dbReference>
<dbReference type="InterPro" id="IPR001623">
    <property type="entry name" value="DnaJ_domain"/>
</dbReference>
<name>W1P5B1_AMBTC</name>
<dbReference type="HOGENOM" id="CLU_1295938_0_0_1"/>
<dbReference type="InterPro" id="IPR036869">
    <property type="entry name" value="J_dom_sf"/>
</dbReference>
<dbReference type="SUPFAM" id="SSF46565">
    <property type="entry name" value="Chaperone J-domain"/>
    <property type="match status" value="1"/>
</dbReference>
<dbReference type="Gene3D" id="1.10.287.110">
    <property type="entry name" value="DnaJ domain"/>
    <property type="match status" value="1"/>
</dbReference>
<proteinExistence type="predicted"/>
<dbReference type="eggNOG" id="KOG0714">
    <property type="taxonomic scope" value="Eukaryota"/>
</dbReference>
<accession>W1P5B1</accession>
<feature type="domain" description="J" evidence="2">
    <location>
        <begin position="10"/>
        <end position="79"/>
    </location>
</feature>
<dbReference type="PRINTS" id="PR00625">
    <property type="entry name" value="JDOMAIN"/>
</dbReference>
<feature type="compositionally biased region" description="Polar residues" evidence="1">
    <location>
        <begin position="192"/>
        <end position="205"/>
    </location>
</feature>
<dbReference type="CDD" id="cd06257">
    <property type="entry name" value="DnaJ"/>
    <property type="match status" value="1"/>
</dbReference>
<dbReference type="AlphaFoldDB" id="W1P5B1"/>
<dbReference type="EMBL" id="KI394661">
    <property type="protein sequence ID" value="ERN02150.1"/>
    <property type="molecule type" value="Genomic_DNA"/>
</dbReference>
<dbReference type="STRING" id="13333.W1P5B1"/>
<gene>
    <name evidence="3" type="ORF">AMTR_s00045p00184740</name>
</gene>
<keyword evidence="4" id="KW-1185">Reference proteome</keyword>
<dbReference type="PROSITE" id="PS50076">
    <property type="entry name" value="DNAJ_2"/>
    <property type="match status" value="1"/>
</dbReference>
<evidence type="ECO:0000259" key="2">
    <source>
        <dbReference type="PROSITE" id="PS50076"/>
    </source>
</evidence>
<organism evidence="3 4">
    <name type="scientific">Amborella trichopoda</name>
    <dbReference type="NCBI Taxonomy" id="13333"/>
    <lineage>
        <taxon>Eukaryota</taxon>
        <taxon>Viridiplantae</taxon>
        <taxon>Streptophyta</taxon>
        <taxon>Embryophyta</taxon>
        <taxon>Tracheophyta</taxon>
        <taxon>Spermatophyta</taxon>
        <taxon>Magnoliopsida</taxon>
        <taxon>Amborellales</taxon>
        <taxon>Amborellaceae</taxon>
        <taxon>Amborella</taxon>
    </lineage>
</organism>
<feature type="region of interest" description="Disordered" evidence="1">
    <location>
        <begin position="185"/>
        <end position="213"/>
    </location>
</feature>
<sequence length="213" mass="24021">MDPGRGAGNCYYRVLGIPKGASVAEIRGAYRKLAMKWHPDKWAKSPSHAGEANRRFQEIQEAYTVLSDEVKRAMYDVGVYDPLEEEDEGFSDFMQELMSMMDGVTSQKNESFEELQRMFMDMVGSEGEVTKCSSASKGRHSDRGKRSGVCTLNKHSEQGLQTNKGSFGPPICWRGRVWGIKGRTPRACSYESEPQQSTPNRNKGQVDNYKFHT</sequence>